<evidence type="ECO:0000256" key="1">
    <source>
        <dbReference type="SAM" id="Phobius"/>
    </source>
</evidence>
<feature type="transmembrane region" description="Helical" evidence="1">
    <location>
        <begin position="68"/>
        <end position="88"/>
    </location>
</feature>
<evidence type="ECO:0000313" key="2">
    <source>
        <dbReference type="EMBL" id="WFT76005.1"/>
    </source>
</evidence>
<evidence type="ECO:0000313" key="3">
    <source>
        <dbReference type="Proteomes" id="UP001221597"/>
    </source>
</evidence>
<gene>
    <name evidence="2" type="ORF">P9989_06485</name>
</gene>
<keyword evidence="1" id="KW-0812">Transmembrane</keyword>
<accession>A0ABY8J0J2</accession>
<dbReference type="Proteomes" id="UP001221597">
    <property type="component" value="Chromosome"/>
</dbReference>
<keyword evidence="1" id="KW-1133">Transmembrane helix</keyword>
<name>A0ABY8J0J2_9BACI</name>
<keyword evidence="3" id="KW-1185">Reference proteome</keyword>
<reference evidence="2 3" key="1">
    <citation type="submission" date="2023-04" db="EMBL/GenBank/DDBJ databases">
        <title>Genome sequence of Halobacillus naozhouensis KACC 21980.</title>
        <authorList>
            <person name="Kim S."/>
            <person name="Heo J."/>
            <person name="Kwon S.-W."/>
        </authorList>
    </citation>
    <scope>NUCLEOTIDE SEQUENCE [LARGE SCALE GENOMIC DNA]</scope>
    <source>
        <strain evidence="2 3">KCTC 13234</strain>
    </source>
</reference>
<dbReference type="RefSeq" id="WP_283077965.1">
    <property type="nucleotide sequence ID" value="NZ_CP121671.1"/>
</dbReference>
<organism evidence="2 3">
    <name type="scientific">Halobacillus naozhouensis</name>
    <dbReference type="NCBI Taxonomy" id="554880"/>
    <lineage>
        <taxon>Bacteria</taxon>
        <taxon>Bacillati</taxon>
        <taxon>Bacillota</taxon>
        <taxon>Bacilli</taxon>
        <taxon>Bacillales</taxon>
        <taxon>Bacillaceae</taxon>
        <taxon>Halobacillus</taxon>
    </lineage>
</organism>
<dbReference type="EMBL" id="CP121671">
    <property type="protein sequence ID" value="WFT76005.1"/>
    <property type="molecule type" value="Genomic_DNA"/>
</dbReference>
<keyword evidence="1" id="KW-0472">Membrane</keyword>
<proteinExistence type="predicted"/>
<protein>
    <submittedName>
        <fullName evidence="2">Uncharacterized protein</fullName>
    </submittedName>
</protein>
<sequence length="94" mass="10386">MPKTIPGRLSALMIVVFIIQFVAFLFTLTMNGFGAIVGFIQVTPFTSLLGLMFGVIGAQKEKGKAKTIPVISLSVGVLYVIFWLYFLYGWSFGR</sequence>
<feature type="transmembrane region" description="Helical" evidence="1">
    <location>
        <begin position="12"/>
        <end position="30"/>
    </location>
</feature>
<feature type="transmembrane region" description="Helical" evidence="1">
    <location>
        <begin position="36"/>
        <end position="56"/>
    </location>
</feature>